<dbReference type="WBParaSite" id="GPUH_0000950301-mRNA-1">
    <property type="protein sequence ID" value="GPUH_0000950301-mRNA-1"/>
    <property type="gene ID" value="GPUH_0000950301"/>
</dbReference>
<dbReference type="AlphaFoldDB" id="A0A183F1A2"/>
<protein>
    <submittedName>
        <fullName evidence="4 5">Transcriptional regulator</fullName>
    </submittedName>
</protein>
<evidence type="ECO:0000313" key="5">
    <source>
        <dbReference type="WBParaSite" id="GPUH_0002702301-mRNA-1"/>
    </source>
</evidence>
<dbReference type="EMBL" id="UYRT01116751">
    <property type="protein sequence ID" value="VDN49783.1"/>
    <property type="molecule type" value="Genomic_DNA"/>
</dbReference>
<name>A0A183F1A2_9BILA</name>
<organism evidence="5">
    <name type="scientific">Gongylonema pulchrum</name>
    <dbReference type="NCBI Taxonomy" id="637853"/>
    <lineage>
        <taxon>Eukaryota</taxon>
        <taxon>Metazoa</taxon>
        <taxon>Ecdysozoa</taxon>
        <taxon>Nematoda</taxon>
        <taxon>Chromadorea</taxon>
        <taxon>Rhabditida</taxon>
        <taxon>Spirurina</taxon>
        <taxon>Spiruromorpha</taxon>
        <taxon>Spiruroidea</taxon>
        <taxon>Gongylonematidae</taxon>
        <taxon>Gongylonema</taxon>
    </lineage>
</organism>
<evidence type="ECO:0000313" key="4">
    <source>
        <dbReference type="WBParaSite" id="GPUH_0000950301-mRNA-1"/>
    </source>
</evidence>
<evidence type="ECO:0000313" key="2">
    <source>
        <dbReference type="EMBL" id="VDN49783.1"/>
    </source>
</evidence>
<dbReference type="WBParaSite" id="GPUH_0002702301-mRNA-1">
    <property type="protein sequence ID" value="GPUH_0002702301-mRNA-1"/>
    <property type="gene ID" value="GPUH_0002702301"/>
</dbReference>
<reference evidence="1 3" key="2">
    <citation type="submission" date="2018-11" db="EMBL/GenBank/DDBJ databases">
        <authorList>
            <consortium name="Pathogen Informatics"/>
        </authorList>
    </citation>
    <scope>NUCLEOTIDE SEQUENCE [LARGE SCALE GENOMIC DNA]</scope>
</reference>
<dbReference type="EMBL" id="UYRT01031298">
    <property type="protein sequence ID" value="VDK73086.1"/>
    <property type="molecule type" value="Genomic_DNA"/>
</dbReference>
<evidence type="ECO:0000313" key="3">
    <source>
        <dbReference type="Proteomes" id="UP000271098"/>
    </source>
</evidence>
<accession>A0A183F1A2</accession>
<sequence>MIRHRKHLLQVKTTIKKHRERRSAAALDLRNLSVSVLELATQRN</sequence>
<gene>
    <name evidence="2" type="ORF">GPUH_LOCUS26992</name>
    <name evidence="1" type="ORF">GPUH_LOCUS9493</name>
</gene>
<dbReference type="Proteomes" id="UP000271098">
    <property type="component" value="Unassembled WGS sequence"/>
</dbReference>
<evidence type="ECO:0000313" key="1">
    <source>
        <dbReference type="EMBL" id="VDK73086.1"/>
    </source>
</evidence>
<proteinExistence type="predicted"/>
<keyword evidence="3" id="KW-1185">Reference proteome</keyword>
<reference evidence="4 5" key="1">
    <citation type="submission" date="2016-06" db="UniProtKB">
        <authorList>
            <consortium name="WormBaseParasite"/>
        </authorList>
    </citation>
    <scope>IDENTIFICATION</scope>
</reference>